<organism evidence="2 3">
    <name type="scientific">Anopheles albimanus</name>
    <name type="common">New world malaria mosquito</name>
    <dbReference type="NCBI Taxonomy" id="7167"/>
    <lineage>
        <taxon>Eukaryota</taxon>
        <taxon>Metazoa</taxon>
        <taxon>Ecdysozoa</taxon>
        <taxon>Arthropoda</taxon>
        <taxon>Hexapoda</taxon>
        <taxon>Insecta</taxon>
        <taxon>Pterygota</taxon>
        <taxon>Neoptera</taxon>
        <taxon>Endopterygota</taxon>
        <taxon>Diptera</taxon>
        <taxon>Nematocera</taxon>
        <taxon>Culicoidea</taxon>
        <taxon>Culicidae</taxon>
        <taxon>Anophelinae</taxon>
        <taxon>Anopheles</taxon>
    </lineage>
</organism>
<dbReference type="Proteomes" id="UP000069272">
    <property type="component" value="Chromosome 3L"/>
</dbReference>
<feature type="compositionally biased region" description="Low complexity" evidence="1">
    <location>
        <begin position="94"/>
        <end position="107"/>
    </location>
</feature>
<dbReference type="GO" id="GO:0000122">
    <property type="term" value="P:negative regulation of transcription by RNA polymerase II"/>
    <property type="evidence" value="ECO:0007669"/>
    <property type="project" value="TreeGrafter"/>
</dbReference>
<reference evidence="2 3" key="1">
    <citation type="journal article" date="2017" name="G3 (Bethesda)">
        <title>The Physical Genome Mapping of Anopheles albimanus Corrected Scaffold Misassemblies and Identified Interarm Rearrangements in Genus Anopheles.</title>
        <authorList>
            <person name="Artemov G.N."/>
            <person name="Peery A.N."/>
            <person name="Jiang X."/>
            <person name="Tu Z."/>
            <person name="Stegniy V.N."/>
            <person name="Sharakhova M.V."/>
            <person name="Sharakhov I.V."/>
        </authorList>
    </citation>
    <scope>NUCLEOTIDE SEQUENCE [LARGE SCALE GENOMIC DNA]</scope>
    <source>
        <strain evidence="2 3">ALBI9_A</strain>
    </source>
</reference>
<feature type="region of interest" description="Disordered" evidence="1">
    <location>
        <begin position="73"/>
        <end position="107"/>
    </location>
</feature>
<sequence>MVLLPNPSEDVLAGGSPSASTELASEGTPLVKAVSTTNAIPPSPVPVPIPVAPTVVSTTASVMSAKDSSTVVVRGVPASTTPPTSETTGDDVTETSSSVSSASSVTSTSSTTTKALSSYLARPLSPYRPSHAQLSTVNPCITCNLCKGYLIDATTIVECLHSFCHSCIMKHLRNEQYCPQCEMMINKAKPNIK</sequence>
<dbReference type="Pfam" id="PF00097">
    <property type="entry name" value="zf-C3HC4"/>
    <property type="match status" value="1"/>
</dbReference>
<dbReference type="SMART" id="SM00184">
    <property type="entry name" value="RING"/>
    <property type="match status" value="1"/>
</dbReference>
<dbReference type="PROSITE" id="PS50089">
    <property type="entry name" value="ZF_RING_2"/>
    <property type="match status" value="1"/>
</dbReference>
<dbReference type="Gene3D" id="3.30.40.10">
    <property type="entry name" value="Zinc/RING finger domain, C3HC4 (zinc finger)"/>
    <property type="match status" value="1"/>
</dbReference>
<keyword evidence="3" id="KW-1185">Reference proteome</keyword>
<protein>
    <submittedName>
        <fullName evidence="2">RING-type domain-containing protein</fullName>
    </submittedName>
</protein>
<dbReference type="SUPFAM" id="SSF57850">
    <property type="entry name" value="RING/U-box"/>
    <property type="match status" value="1"/>
</dbReference>
<evidence type="ECO:0000313" key="3">
    <source>
        <dbReference type="Proteomes" id="UP000069272"/>
    </source>
</evidence>
<accession>A0A182FDR3</accession>
<feature type="region of interest" description="Disordered" evidence="1">
    <location>
        <begin position="1"/>
        <end position="27"/>
    </location>
</feature>
<dbReference type="AlphaFoldDB" id="A0A182FDR3"/>
<proteinExistence type="predicted"/>
<dbReference type="PROSITE" id="PS00518">
    <property type="entry name" value="ZF_RING_1"/>
    <property type="match status" value="1"/>
</dbReference>
<dbReference type="InterPro" id="IPR013083">
    <property type="entry name" value="Znf_RING/FYVE/PHD"/>
</dbReference>
<dbReference type="GO" id="GO:0035102">
    <property type="term" value="C:PRC1 complex"/>
    <property type="evidence" value="ECO:0007669"/>
    <property type="project" value="TreeGrafter"/>
</dbReference>
<dbReference type="InterPro" id="IPR018957">
    <property type="entry name" value="Znf_C3HC4_RING-type"/>
</dbReference>
<dbReference type="GO" id="GO:0046872">
    <property type="term" value="F:metal ion binding"/>
    <property type="evidence" value="ECO:0007669"/>
    <property type="project" value="InterPro"/>
</dbReference>
<dbReference type="PANTHER" id="PTHR10825">
    <property type="entry name" value="RING FINGER DOMAIN-CONTAINING, POLYCOMB GROUP COMPONENT"/>
    <property type="match status" value="1"/>
</dbReference>
<dbReference type="FunFam" id="3.30.40.10:FF:000033">
    <property type="entry name" value="Polycomb group RING finger protein 3"/>
    <property type="match status" value="1"/>
</dbReference>
<dbReference type="InterPro" id="IPR017907">
    <property type="entry name" value="Znf_RING_CS"/>
</dbReference>
<dbReference type="PANTHER" id="PTHR10825:SF29">
    <property type="entry name" value="POLYCOMB GROUP RING FINGER PROTEIN 1"/>
    <property type="match status" value="1"/>
</dbReference>
<dbReference type="GO" id="GO:1990841">
    <property type="term" value="F:promoter-specific chromatin binding"/>
    <property type="evidence" value="ECO:0007669"/>
    <property type="project" value="TreeGrafter"/>
</dbReference>
<name>A0A182FDR3_ANOAL</name>
<evidence type="ECO:0000313" key="2">
    <source>
        <dbReference type="EnsemblMetazoa" id="AALB004654-PA"/>
    </source>
</evidence>
<dbReference type="VEuPathDB" id="VectorBase:AALB004654"/>
<dbReference type="STRING" id="7167.A0A182FDR3"/>
<dbReference type="InterPro" id="IPR001841">
    <property type="entry name" value="Znf_RING"/>
</dbReference>
<dbReference type="VEuPathDB" id="VectorBase:AALB20_027082"/>
<evidence type="ECO:0000256" key="1">
    <source>
        <dbReference type="SAM" id="MobiDB-lite"/>
    </source>
</evidence>
<dbReference type="EnsemblMetazoa" id="AALB004654-RA">
    <property type="protein sequence ID" value="AALB004654-PA"/>
    <property type="gene ID" value="AALB004654"/>
</dbReference>
<reference evidence="2" key="2">
    <citation type="submission" date="2022-08" db="UniProtKB">
        <authorList>
            <consortium name="EnsemblMetazoa"/>
        </authorList>
    </citation>
    <scope>IDENTIFICATION</scope>
    <source>
        <strain evidence="2">STECLA/ALBI9_A</strain>
    </source>
</reference>